<name>A0A9D4YA72_PEA</name>
<evidence type="ECO:0000256" key="3">
    <source>
        <dbReference type="ARBA" id="ARBA00023015"/>
    </source>
</evidence>
<dbReference type="Pfam" id="PF14144">
    <property type="entry name" value="DOG1"/>
    <property type="match status" value="1"/>
</dbReference>
<proteinExistence type="inferred from homology"/>
<sequence length="400" mass="46035">AFFSQCLSFPSLFVYEKNNDSTKQYLYMNSSSSTTELVAAKRMDIYESFHQVNLWEDSFKVDHSTLNPISSPMLMMNSSSIENKSECVLHESREPSEDDQEIIEEPIPKVLRRQAQNREAARKCRLRKKAYVQQLETSRLKLMQLELEIEKTRKHGLNRSNSLDVGYIGSSRTINSEISLFEIEYGRWIEEQDRQNQELKNALQNNASDIQLHLLVESSLNQYSNLFRMKAEAAKVDVFYLISGAWKSSVERLFLWIGGSRPSQILNIVVPKLDALTDEQMGSINNLRLSSQQAEDALSMGLEKLQQSMVYNIQADPLDFGNYGLQMAYAMDKGEALEDFVNQADHLREQTLLYMSRILTIGQAAQGLLAMGEYFHRLRTLSSLWIARSCHHFYPTRHSN</sequence>
<dbReference type="GO" id="GO:0006351">
    <property type="term" value="P:DNA-templated transcription"/>
    <property type="evidence" value="ECO:0007669"/>
    <property type="project" value="InterPro"/>
</dbReference>
<dbReference type="FunFam" id="1.20.5.170:FF:000019">
    <property type="entry name" value="BZIP family transcription factor"/>
    <property type="match status" value="1"/>
</dbReference>
<comment type="similarity">
    <text evidence="2">Belongs to the bZIP family.</text>
</comment>
<keyword evidence="8" id="KW-0175">Coiled coil</keyword>
<feature type="coiled-coil region" evidence="8">
    <location>
        <begin position="128"/>
        <end position="155"/>
    </location>
</feature>
<keyword evidence="6" id="KW-0804">Transcription</keyword>
<dbReference type="InterPro" id="IPR004827">
    <property type="entry name" value="bZIP"/>
</dbReference>
<keyword evidence="11" id="KW-1185">Reference proteome</keyword>
<dbReference type="Proteomes" id="UP001058974">
    <property type="component" value="Chromosome 2"/>
</dbReference>
<feature type="non-terminal residue" evidence="10">
    <location>
        <position position="1"/>
    </location>
</feature>
<dbReference type="SMART" id="SM00338">
    <property type="entry name" value="BRLZ"/>
    <property type="match status" value="1"/>
</dbReference>
<dbReference type="SUPFAM" id="SSF57959">
    <property type="entry name" value="Leucine zipper domain"/>
    <property type="match status" value="1"/>
</dbReference>
<evidence type="ECO:0000256" key="8">
    <source>
        <dbReference type="SAM" id="Coils"/>
    </source>
</evidence>
<keyword evidence="4" id="KW-0238">DNA-binding</keyword>
<evidence type="ECO:0000256" key="1">
    <source>
        <dbReference type="ARBA" id="ARBA00004123"/>
    </source>
</evidence>
<protein>
    <submittedName>
        <fullName evidence="10">G protein alpha subunit tga3</fullName>
    </submittedName>
</protein>
<dbReference type="PANTHER" id="PTHR45693">
    <property type="entry name" value="TRANSCRIPTION FACTOR TGA9"/>
    <property type="match status" value="1"/>
</dbReference>
<evidence type="ECO:0000313" key="10">
    <source>
        <dbReference type="EMBL" id="KAI5435881.1"/>
    </source>
</evidence>
<dbReference type="GO" id="GO:0000976">
    <property type="term" value="F:transcription cis-regulatory region binding"/>
    <property type="evidence" value="ECO:0007669"/>
    <property type="project" value="UniProtKB-ARBA"/>
</dbReference>
<accession>A0A9D4YA72</accession>
<keyword evidence="5" id="KW-0010">Activator</keyword>
<dbReference type="PROSITE" id="PS00036">
    <property type="entry name" value="BZIP_BASIC"/>
    <property type="match status" value="1"/>
</dbReference>
<dbReference type="AlphaFoldDB" id="A0A9D4YA72"/>
<organism evidence="10 11">
    <name type="scientific">Pisum sativum</name>
    <name type="common">Garden pea</name>
    <name type="synonym">Lathyrus oleraceus</name>
    <dbReference type="NCBI Taxonomy" id="3888"/>
    <lineage>
        <taxon>Eukaryota</taxon>
        <taxon>Viridiplantae</taxon>
        <taxon>Streptophyta</taxon>
        <taxon>Embryophyta</taxon>
        <taxon>Tracheophyta</taxon>
        <taxon>Spermatophyta</taxon>
        <taxon>Magnoliopsida</taxon>
        <taxon>eudicotyledons</taxon>
        <taxon>Gunneridae</taxon>
        <taxon>Pentapetalae</taxon>
        <taxon>rosids</taxon>
        <taxon>fabids</taxon>
        <taxon>Fabales</taxon>
        <taxon>Fabaceae</taxon>
        <taxon>Papilionoideae</taxon>
        <taxon>50 kb inversion clade</taxon>
        <taxon>NPAAA clade</taxon>
        <taxon>Hologalegina</taxon>
        <taxon>IRL clade</taxon>
        <taxon>Fabeae</taxon>
        <taxon>Lathyrus</taxon>
    </lineage>
</organism>
<dbReference type="PANTHER" id="PTHR45693:SF7">
    <property type="entry name" value="TRANSCRIPTION FACTOR TGA7"/>
    <property type="match status" value="1"/>
</dbReference>
<evidence type="ECO:0000256" key="2">
    <source>
        <dbReference type="ARBA" id="ARBA00007163"/>
    </source>
</evidence>
<dbReference type="GO" id="GO:0005634">
    <property type="term" value="C:nucleus"/>
    <property type="evidence" value="ECO:0007669"/>
    <property type="project" value="UniProtKB-SubCell"/>
</dbReference>
<dbReference type="Gramene" id="Psat02G0234700-T1">
    <property type="protein sequence ID" value="KAI5435881.1"/>
    <property type="gene ID" value="KIW84_022347"/>
</dbReference>
<evidence type="ECO:0000259" key="9">
    <source>
        <dbReference type="PROSITE" id="PS51806"/>
    </source>
</evidence>
<evidence type="ECO:0000313" key="11">
    <source>
        <dbReference type="Proteomes" id="UP001058974"/>
    </source>
</evidence>
<dbReference type="Gene3D" id="1.20.5.170">
    <property type="match status" value="1"/>
</dbReference>
<evidence type="ECO:0000256" key="4">
    <source>
        <dbReference type="ARBA" id="ARBA00023125"/>
    </source>
</evidence>
<reference evidence="10 11" key="1">
    <citation type="journal article" date="2022" name="Nat. Genet.">
        <title>Improved pea reference genome and pan-genome highlight genomic features and evolutionary characteristics.</title>
        <authorList>
            <person name="Yang T."/>
            <person name="Liu R."/>
            <person name="Luo Y."/>
            <person name="Hu S."/>
            <person name="Wang D."/>
            <person name="Wang C."/>
            <person name="Pandey M.K."/>
            <person name="Ge S."/>
            <person name="Xu Q."/>
            <person name="Li N."/>
            <person name="Li G."/>
            <person name="Huang Y."/>
            <person name="Saxena R.K."/>
            <person name="Ji Y."/>
            <person name="Li M."/>
            <person name="Yan X."/>
            <person name="He Y."/>
            <person name="Liu Y."/>
            <person name="Wang X."/>
            <person name="Xiang C."/>
            <person name="Varshney R.K."/>
            <person name="Ding H."/>
            <person name="Gao S."/>
            <person name="Zong X."/>
        </authorList>
    </citation>
    <scope>NUCLEOTIDE SEQUENCE [LARGE SCALE GENOMIC DNA]</scope>
    <source>
        <strain evidence="10 11">cv. Zhongwan 6</strain>
    </source>
</reference>
<dbReference type="InterPro" id="IPR025422">
    <property type="entry name" value="TGA_domain"/>
</dbReference>
<dbReference type="InterPro" id="IPR046347">
    <property type="entry name" value="bZIP_sf"/>
</dbReference>
<dbReference type="GO" id="GO:0003700">
    <property type="term" value="F:DNA-binding transcription factor activity"/>
    <property type="evidence" value="ECO:0007669"/>
    <property type="project" value="InterPro"/>
</dbReference>
<comment type="subcellular location">
    <subcellularLocation>
        <location evidence="1">Nucleus</location>
    </subcellularLocation>
</comment>
<gene>
    <name evidence="10" type="ORF">KIW84_022347</name>
</gene>
<dbReference type="Pfam" id="PF00170">
    <property type="entry name" value="bZIP_1"/>
    <property type="match status" value="1"/>
</dbReference>
<dbReference type="PROSITE" id="PS51806">
    <property type="entry name" value="DOG1"/>
    <property type="match status" value="1"/>
</dbReference>
<feature type="domain" description="DOG1" evidence="9">
    <location>
        <begin position="178"/>
        <end position="388"/>
    </location>
</feature>
<evidence type="ECO:0000256" key="5">
    <source>
        <dbReference type="ARBA" id="ARBA00023159"/>
    </source>
</evidence>
<comment type="caution">
    <text evidence="10">The sequence shown here is derived from an EMBL/GenBank/DDBJ whole genome shotgun (WGS) entry which is preliminary data.</text>
</comment>
<evidence type="ECO:0000256" key="7">
    <source>
        <dbReference type="ARBA" id="ARBA00023242"/>
    </source>
</evidence>
<keyword evidence="7" id="KW-0539">Nucleus</keyword>
<evidence type="ECO:0000256" key="6">
    <source>
        <dbReference type="ARBA" id="ARBA00023163"/>
    </source>
</evidence>
<keyword evidence="3" id="KW-0805">Transcription regulation</keyword>
<dbReference type="EMBL" id="JAMSHJ010000002">
    <property type="protein sequence ID" value="KAI5435881.1"/>
    <property type="molecule type" value="Genomic_DNA"/>
</dbReference>